<dbReference type="SUPFAM" id="SSF46785">
    <property type="entry name" value="Winged helix' DNA-binding domain"/>
    <property type="match status" value="1"/>
</dbReference>
<dbReference type="OrthoDB" id="9791143at2"/>
<feature type="domain" description="HTH hxlR-type" evidence="4">
    <location>
        <begin position="11"/>
        <end position="109"/>
    </location>
</feature>
<evidence type="ECO:0000256" key="2">
    <source>
        <dbReference type="ARBA" id="ARBA00023125"/>
    </source>
</evidence>
<dbReference type="RefSeq" id="WP_128466997.1">
    <property type="nucleotide sequence ID" value="NZ_CP035108.1"/>
</dbReference>
<dbReference type="Gene3D" id="1.10.10.10">
    <property type="entry name" value="Winged helix-like DNA-binding domain superfamily/Winged helix DNA-binding domain"/>
    <property type="match status" value="1"/>
</dbReference>
<gene>
    <name evidence="5" type="ORF">EP073_09945</name>
</gene>
<accession>A0A3R5X3K3</accession>
<keyword evidence="1" id="KW-0805">Transcription regulation</keyword>
<reference evidence="5 6" key="1">
    <citation type="submission" date="2019-01" db="EMBL/GenBank/DDBJ databases">
        <title>Geovibrio thiophilus DSM 11263, complete genome.</title>
        <authorList>
            <person name="Spring S."/>
            <person name="Bunk B."/>
            <person name="Sproer C."/>
        </authorList>
    </citation>
    <scope>NUCLEOTIDE SEQUENCE [LARGE SCALE GENOMIC DNA]</scope>
    <source>
        <strain evidence="5 6">DSM 11263</strain>
    </source>
</reference>
<evidence type="ECO:0000256" key="3">
    <source>
        <dbReference type="ARBA" id="ARBA00023163"/>
    </source>
</evidence>
<dbReference type="PANTHER" id="PTHR33204:SF37">
    <property type="entry name" value="HTH-TYPE TRANSCRIPTIONAL REGULATOR YODB"/>
    <property type="match status" value="1"/>
</dbReference>
<dbReference type="KEGG" id="gtl:EP073_09945"/>
<evidence type="ECO:0000313" key="5">
    <source>
        <dbReference type="EMBL" id="QAR33711.1"/>
    </source>
</evidence>
<evidence type="ECO:0000259" key="4">
    <source>
        <dbReference type="PROSITE" id="PS51118"/>
    </source>
</evidence>
<dbReference type="GO" id="GO:0003677">
    <property type="term" value="F:DNA binding"/>
    <property type="evidence" value="ECO:0007669"/>
    <property type="project" value="UniProtKB-KW"/>
</dbReference>
<dbReference type="Proteomes" id="UP000287502">
    <property type="component" value="Chromosome"/>
</dbReference>
<keyword evidence="6" id="KW-1185">Reference proteome</keyword>
<dbReference type="InterPro" id="IPR036390">
    <property type="entry name" value="WH_DNA-bd_sf"/>
</dbReference>
<dbReference type="PROSITE" id="PS51118">
    <property type="entry name" value="HTH_HXLR"/>
    <property type="match status" value="1"/>
</dbReference>
<evidence type="ECO:0000256" key="1">
    <source>
        <dbReference type="ARBA" id="ARBA00023015"/>
    </source>
</evidence>
<name>A0A3R5X3K3_9BACT</name>
<dbReference type="PANTHER" id="PTHR33204">
    <property type="entry name" value="TRANSCRIPTIONAL REGULATOR, MARR FAMILY"/>
    <property type="match status" value="1"/>
</dbReference>
<organism evidence="5 6">
    <name type="scientific">Geovibrio thiophilus</name>
    <dbReference type="NCBI Taxonomy" id="139438"/>
    <lineage>
        <taxon>Bacteria</taxon>
        <taxon>Pseudomonadati</taxon>
        <taxon>Deferribacterota</taxon>
        <taxon>Deferribacteres</taxon>
        <taxon>Deferribacterales</taxon>
        <taxon>Geovibrionaceae</taxon>
        <taxon>Geovibrio</taxon>
    </lineage>
</organism>
<dbReference type="EMBL" id="CP035108">
    <property type="protein sequence ID" value="QAR33711.1"/>
    <property type="molecule type" value="Genomic_DNA"/>
</dbReference>
<proteinExistence type="predicted"/>
<keyword evidence="3" id="KW-0804">Transcription</keyword>
<dbReference type="InterPro" id="IPR002577">
    <property type="entry name" value="HTH_HxlR"/>
</dbReference>
<sequence length="115" mass="12741">MFVFNFKEFECPFNCFAEIIKGKWRTGIILSLSGSPKRFSELKKELAGVSSKVLADNLRALENGGLISRTVFPTVPPAVEYSLTEQGQELSGIMDSINNWAGIFLNKGEAVTYTE</sequence>
<keyword evidence="2" id="KW-0238">DNA-binding</keyword>
<dbReference type="InterPro" id="IPR036388">
    <property type="entry name" value="WH-like_DNA-bd_sf"/>
</dbReference>
<evidence type="ECO:0000313" key="6">
    <source>
        <dbReference type="Proteomes" id="UP000287502"/>
    </source>
</evidence>
<dbReference type="AlphaFoldDB" id="A0A3R5X3K3"/>
<protein>
    <submittedName>
        <fullName evidence="5">Transcriptional regulator</fullName>
    </submittedName>
</protein>
<dbReference type="Pfam" id="PF01638">
    <property type="entry name" value="HxlR"/>
    <property type="match status" value="1"/>
</dbReference>